<evidence type="ECO:0000313" key="2">
    <source>
        <dbReference type="EMBL" id="EDL96712.1"/>
    </source>
</evidence>
<evidence type="ECO:0000313" key="3">
    <source>
        <dbReference type="Proteomes" id="UP000234681"/>
    </source>
</evidence>
<name>A6KIZ0_RAT</name>
<reference evidence="3" key="1">
    <citation type="submission" date="2005-09" db="EMBL/GenBank/DDBJ databases">
        <authorList>
            <person name="Mural R.J."/>
            <person name="Li P.W."/>
            <person name="Adams M.D."/>
            <person name="Amanatides P.G."/>
            <person name="Baden-Tillson H."/>
            <person name="Barnstead M."/>
            <person name="Chin S.H."/>
            <person name="Dew I."/>
            <person name="Evans C.A."/>
            <person name="Ferriera S."/>
            <person name="Flanigan M."/>
            <person name="Fosler C."/>
            <person name="Glodek A."/>
            <person name="Gu Z."/>
            <person name="Holt R.A."/>
            <person name="Jennings D."/>
            <person name="Kraft C.L."/>
            <person name="Lu F."/>
            <person name="Nguyen T."/>
            <person name="Nusskern D.R."/>
            <person name="Pfannkoch C.M."/>
            <person name="Sitter C."/>
            <person name="Sutton G.G."/>
            <person name="Venter J.C."/>
            <person name="Wang Z."/>
            <person name="Woodage T."/>
            <person name="Zheng X.H."/>
            <person name="Zhong F."/>
        </authorList>
    </citation>
    <scope>NUCLEOTIDE SEQUENCE [LARGE SCALE GENOMIC DNA]</scope>
    <source>
        <strain>BN</strain>
        <strain evidence="3">Sprague-Dawley</strain>
    </source>
</reference>
<proteinExistence type="predicted"/>
<dbReference type="EMBL" id="CH474054">
    <property type="protein sequence ID" value="EDL96712.1"/>
    <property type="molecule type" value="Genomic_DNA"/>
</dbReference>
<evidence type="ECO:0000256" key="1">
    <source>
        <dbReference type="SAM" id="MobiDB-lite"/>
    </source>
</evidence>
<protein>
    <submittedName>
        <fullName evidence="2">RCG50932</fullName>
    </submittedName>
</protein>
<sequence length="93" mass="10378">MPGMQLSHRCLLDMEEALGSPHGSTQNSAKPFTLKTSFKNISARGMRLPDLEDTGKRYRRGQERPSTGGGEAPFPGKFTAQEKQDRCMVYFPD</sequence>
<feature type="region of interest" description="Disordered" evidence="1">
    <location>
        <begin position="45"/>
        <end position="79"/>
    </location>
</feature>
<accession>A6KIZ0</accession>
<feature type="compositionally biased region" description="Basic and acidic residues" evidence="1">
    <location>
        <begin position="47"/>
        <end position="63"/>
    </location>
</feature>
<gene>
    <name evidence="2" type="ORF">rCG_50932</name>
</gene>
<dbReference type="AlphaFoldDB" id="A6KIZ0"/>
<organism evidence="2 3">
    <name type="scientific">Rattus norvegicus</name>
    <name type="common">Rat</name>
    <dbReference type="NCBI Taxonomy" id="10116"/>
    <lineage>
        <taxon>Eukaryota</taxon>
        <taxon>Metazoa</taxon>
        <taxon>Chordata</taxon>
        <taxon>Craniata</taxon>
        <taxon>Vertebrata</taxon>
        <taxon>Euteleostomi</taxon>
        <taxon>Mammalia</taxon>
        <taxon>Eutheria</taxon>
        <taxon>Euarchontoglires</taxon>
        <taxon>Glires</taxon>
        <taxon>Rodentia</taxon>
        <taxon>Myomorpha</taxon>
        <taxon>Muroidea</taxon>
        <taxon>Muridae</taxon>
        <taxon>Murinae</taxon>
        <taxon>Rattus</taxon>
    </lineage>
</organism>
<dbReference type="Proteomes" id="UP000234681">
    <property type="component" value="Chromosome 19"/>
</dbReference>